<dbReference type="Pfam" id="PF02826">
    <property type="entry name" value="2-Hacid_dh_C"/>
    <property type="match status" value="1"/>
</dbReference>
<dbReference type="Proteomes" id="UP000182771">
    <property type="component" value="Unassembled WGS sequence"/>
</dbReference>
<feature type="domain" description="D-isomer specific 2-hydroxyacid dehydrogenase catalytic" evidence="6">
    <location>
        <begin position="7"/>
        <end position="317"/>
    </location>
</feature>
<dbReference type="PROSITE" id="PS00065">
    <property type="entry name" value="D_2_HYDROXYACID_DH_1"/>
    <property type="match status" value="1"/>
</dbReference>
<evidence type="ECO:0000256" key="4">
    <source>
        <dbReference type="ARBA" id="ARBA00023027"/>
    </source>
</evidence>
<comment type="similarity">
    <text evidence="1 5">Belongs to the D-isomer specific 2-hydroxyacid dehydrogenase family.</text>
</comment>
<name>A0A1H2R217_9FLAO</name>
<feature type="domain" description="D-isomer specific 2-hydroxyacid dehydrogenase NAD-binding" evidence="7">
    <location>
        <begin position="107"/>
        <end position="293"/>
    </location>
</feature>
<reference evidence="8 9" key="1">
    <citation type="submission" date="2016-10" db="EMBL/GenBank/DDBJ databases">
        <authorList>
            <person name="Varghese N."/>
            <person name="Submissions S."/>
        </authorList>
    </citation>
    <scope>NUCLEOTIDE SEQUENCE [LARGE SCALE GENOMIC DNA]</scope>
    <source>
        <strain evidence="8 9">DSM 11449</strain>
    </source>
</reference>
<keyword evidence="3 5" id="KW-0560">Oxidoreductase</keyword>
<evidence type="ECO:0000259" key="6">
    <source>
        <dbReference type="Pfam" id="PF00389"/>
    </source>
</evidence>
<evidence type="ECO:0000256" key="1">
    <source>
        <dbReference type="ARBA" id="ARBA00005854"/>
    </source>
</evidence>
<dbReference type="PANTHER" id="PTHR42789:SF1">
    <property type="entry name" value="D-ISOMER SPECIFIC 2-HYDROXYACID DEHYDROGENASE FAMILY PROTEIN (AFU_ORTHOLOGUE AFUA_6G10090)"/>
    <property type="match status" value="1"/>
</dbReference>
<dbReference type="RefSeq" id="WP_016419599.1">
    <property type="nucleotide sequence ID" value="NZ_FNND01000001.1"/>
</dbReference>
<keyword evidence="2" id="KW-0028">Amino-acid biosynthesis</keyword>
<proteinExistence type="inferred from homology"/>
<protein>
    <submittedName>
        <fullName evidence="8">D-3-phosphoglycerate dehydrogenase</fullName>
    </submittedName>
</protein>
<dbReference type="GO" id="GO:0051287">
    <property type="term" value="F:NAD binding"/>
    <property type="evidence" value="ECO:0007669"/>
    <property type="project" value="InterPro"/>
</dbReference>
<dbReference type="InterPro" id="IPR006140">
    <property type="entry name" value="D-isomer_DH_NAD-bd"/>
</dbReference>
<evidence type="ECO:0000259" key="7">
    <source>
        <dbReference type="Pfam" id="PF02826"/>
    </source>
</evidence>
<dbReference type="AlphaFoldDB" id="A0A1H2R217"/>
<comment type="caution">
    <text evidence="8">The sequence shown here is derived from an EMBL/GenBank/DDBJ whole genome shotgun (WGS) entry which is preliminary data.</text>
</comment>
<dbReference type="EMBL" id="FNND01000001">
    <property type="protein sequence ID" value="SDW13228.1"/>
    <property type="molecule type" value="Genomic_DNA"/>
</dbReference>
<gene>
    <name evidence="8" type="ORF">SAMN05444420_101314</name>
</gene>
<accession>A0A1H2R217</accession>
<dbReference type="OrthoDB" id="9805416at2"/>
<dbReference type="PANTHER" id="PTHR42789">
    <property type="entry name" value="D-ISOMER SPECIFIC 2-HYDROXYACID DEHYDROGENASE FAMILY PROTEIN (AFU_ORTHOLOGUE AFUA_6G10090)"/>
    <property type="match status" value="1"/>
</dbReference>
<organism evidence="8 9">
    <name type="scientific">Capnocytophaga granulosa</name>
    <dbReference type="NCBI Taxonomy" id="45242"/>
    <lineage>
        <taxon>Bacteria</taxon>
        <taxon>Pseudomonadati</taxon>
        <taxon>Bacteroidota</taxon>
        <taxon>Flavobacteriia</taxon>
        <taxon>Flavobacteriales</taxon>
        <taxon>Flavobacteriaceae</taxon>
        <taxon>Capnocytophaga</taxon>
    </lineage>
</organism>
<dbReference type="Gene3D" id="3.40.50.720">
    <property type="entry name" value="NAD(P)-binding Rossmann-like Domain"/>
    <property type="match status" value="2"/>
</dbReference>
<dbReference type="GO" id="GO:0016616">
    <property type="term" value="F:oxidoreductase activity, acting on the CH-OH group of donors, NAD or NADP as acceptor"/>
    <property type="evidence" value="ECO:0007669"/>
    <property type="project" value="InterPro"/>
</dbReference>
<keyword evidence="9" id="KW-1185">Reference proteome</keyword>
<dbReference type="GO" id="GO:0008652">
    <property type="term" value="P:amino acid biosynthetic process"/>
    <property type="evidence" value="ECO:0007669"/>
    <property type="project" value="UniProtKB-KW"/>
</dbReference>
<dbReference type="InterPro" id="IPR029752">
    <property type="entry name" value="D-isomer_DH_CS1"/>
</dbReference>
<evidence type="ECO:0000313" key="8">
    <source>
        <dbReference type="EMBL" id="SDW13228.1"/>
    </source>
</evidence>
<keyword evidence="4" id="KW-0520">NAD</keyword>
<dbReference type="InterPro" id="IPR036291">
    <property type="entry name" value="NAD(P)-bd_dom_sf"/>
</dbReference>
<dbReference type="InterPro" id="IPR050857">
    <property type="entry name" value="D-2-hydroxyacid_DH"/>
</dbReference>
<sequence>MKILANDGLSEKAIKTLEGAGFEVLTTKVAQNQLAPFINEEQIDILLVRSATQAKRDLIDACPALKLIGRGGVGMDNIDVVYAQEKGIKVINTPNASSHSVAELTFAHLFSGVRFLYDANRNMPLEGDTRFNELKKDYANGHELRGKTLGIIGLGRIGRAVATIALGLGMKVIAYDPEQQEATITLSFFDGHSLDFVIKTISKKEVLEEADFITLHIPAQKEAVIGEKEFQQMKDGVGIVNVARGGVIDEEALLHALEHEKVAFAGLDVFEGEPTPSIRILMHPRVSLSPHIGAATLEAQERVGDELAEQIIKMMSEK</sequence>
<dbReference type="GeneID" id="85017817"/>
<evidence type="ECO:0000256" key="5">
    <source>
        <dbReference type="RuleBase" id="RU003719"/>
    </source>
</evidence>
<dbReference type="SUPFAM" id="SSF51735">
    <property type="entry name" value="NAD(P)-binding Rossmann-fold domains"/>
    <property type="match status" value="1"/>
</dbReference>
<dbReference type="Pfam" id="PF00389">
    <property type="entry name" value="2-Hacid_dh"/>
    <property type="match status" value="1"/>
</dbReference>
<evidence type="ECO:0000256" key="2">
    <source>
        <dbReference type="ARBA" id="ARBA00022605"/>
    </source>
</evidence>
<dbReference type="InterPro" id="IPR006139">
    <property type="entry name" value="D-isomer_2_OHA_DH_cat_dom"/>
</dbReference>
<evidence type="ECO:0000256" key="3">
    <source>
        <dbReference type="ARBA" id="ARBA00023002"/>
    </source>
</evidence>
<dbReference type="CDD" id="cd05303">
    <property type="entry name" value="PGDH_2"/>
    <property type="match status" value="1"/>
</dbReference>
<evidence type="ECO:0000313" key="9">
    <source>
        <dbReference type="Proteomes" id="UP000182771"/>
    </source>
</evidence>
<dbReference type="SUPFAM" id="SSF52283">
    <property type="entry name" value="Formate/glycerate dehydrogenase catalytic domain-like"/>
    <property type="match status" value="1"/>
</dbReference>